<evidence type="ECO:0000256" key="1">
    <source>
        <dbReference type="ARBA" id="ARBA00023235"/>
    </source>
</evidence>
<dbReference type="GO" id="GO:0016862">
    <property type="term" value="F:intramolecular oxidoreductase activity, interconverting keto- and enol-groups"/>
    <property type="evidence" value="ECO:0007669"/>
    <property type="project" value="InterPro"/>
</dbReference>
<dbReference type="OrthoDB" id="3395834at2"/>
<dbReference type="InterPro" id="IPR004370">
    <property type="entry name" value="4-OT-like_dom"/>
</dbReference>
<protein>
    <submittedName>
        <fullName evidence="4">Tautomerase PptA</fullName>
        <ecNumber evidence="4">5.3.2.-</ecNumber>
    </submittedName>
</protein>
<dbReference type="InterPro" id="IPR017284">
    <property type="entry name" value="Tautomerase_PptA"/>
</dbReference>
<organism evidence="4 5">
    <name type="scientific">Jejubacter calystegiae</name>
    <dbReference type="NCBI Taxonomy" id="2579935"/>
    <lineage>
        <taxon>Bacteria</taxon>
        <taxon>Pseudomonadati</taxon>
        <taxon>Pseudomonadota</taxon>
        <taxon>Gammaproteobacteria</taxon>
        <taxon>Enterobacterales</taxon>
        <taxon>Enterobacteriaceae</taxon>
        <taxon>Jejubacter</taxon>
    </lineage>
</organism>
<keyword evidence="5" id="KW-1185">Reference proteome</keyword>
<feature type="domain" description="4-oxalocrotonate tautomerase-like" evidence="3">
    <location>
        <begin position="2"/>
        <end position="52"/>
    </location>
</feature>
<accession>A0A4P8YMQ8</accession>
<dbReference type="PIRSF" id="PIRSF037799">
    <property type="entry name" value="Tautomer_YdcE_prd"/>
    <property type="match status" value="1"/>
</dbReference>
<proteinExistence type="predicted"/>
<evidence type="ECO:0000259" key="3">
    <source>
        <dbReference type="Pfam" id="PF01361"/>
    </source>
</evidence>
<gene>
    <name evidence="4" type="primary">pptA</name>
    <name evidence="4" type="ORF">FEM41_16850</name>
</gene>
<name>A0A4P8YMQ8_9ENTR</name>
<dbReference type="AlphaFoldDB" id="A0A4P8YMQ8"/>
<dbReference type="Gene3D" id="3.30.429.10">
    <property type="entry name" value="Macrophage Migration Inhibitory Factor"/>
    <property type="match status" value="1"/>
</dbReference>
<evidence type="ECO:0000313" key="5">
    <source>
        <dbReference type="Proteomes" id="UP000302163"/>
    </source>
</evidence>
<evidence type="ECO:0000256" key="2">
    <source>
        <dbReference type="PIRSR" id="PIRSR037799-1"/>
    </source>
</evidence>
<dbReference type="EC" id="5.3.2.-" evidence="4"/>
<dbReference type="NCBIfam" id="NF002324">
    <property type="entry name" value="PRK01271.1"/>
    <property type="match status" value="1"/>
</dbReference>
<dbReference type="GO" id="GO:0005737">
    <property type="term" value="C:cytoplasm"/>
    <property type="evidence" value="ECO:0007669"/>
    <property type="project" value="InterPro"/>
</dbReference>
<dbReference type="Pfam" id="PF01361">
    <property type="entry name" value="Tautomerase"/>
    <property type="match status" value="1"/>
</dbReference>
<reference evidence="4 5" key="1">
    <citation type="submission" date="2019-05" db="EMBL/GenBank/DDBJ databases">
        <title>Complete genome sequence of Izhakiella calystegiae KSNA2, an endophyte isolated from beach morning glory (Calystegia soldanella).</title>
        <authorList>
            <person name="Jiang L."/>
            <person name="Jeong J.C."/>
            <person name="Kim C.Y."/>
            <person name="Kim D.H."/>
            <person name="Kim S.W."/>
            <person name="Lee j."/>
        </authorList>
    </citation>
    <scope>NUCLEOTIDE SEQUENCE [LARGE SCALE GENOMIC DNA]</scope>
    <source>
        <strain evidence="4 5">KSNA2</strain>
    </source>
</reference>
<dbReference type="InterPro" id="IPR014347">
    <property type="entry name" value="Tautomerase/MIF_sf"/>
</dbReference>
<evidence type="ECO:0000313" key="4">
    <source>
        <dbReference type="EMBL" id="QCT21198.1"/>
    </source>
</evidence>
<dbReference type="EMBL" id="CP040428">
    <property type="protein sequence ID" value="QCT21198.1"/>
    <property type="molecule type" value="Genomic_DNA"/>
</dbReference>
<sequence>MPHVDIKYFPRDLSEEQKQALSDDIYAVLNKHLQTKESSLSVALTEVAPEAWKEQVWDPIIQPSLETLVKKPGYSM</sequence>
<keyword evidence="1 4" id="KW-0413">Isomerase</keyword>
<dbReference type="KEGG" id="izh:FEM41_16850"/>
<feature type="active site" description="Proton acceptor; via imino nitrogen" evidence="2">
    <location>
        <position position="2"/>
    </location>
</feature>
<dbReference type="RefSeq" id="WP_138097354.1">
    <property type="nucleotide sequence ID" value="NZ_CP040428.1"/>
</dbReference>
<dbReference type="Proteomes" id="UP000302163">
    <property type="component" value="Chromosome"/>
</dbReference>
<dbReference type="SUPFAM" id="SSF55331">
    <property type="entry name" value="Tautomerase/MIF"/>
    <property type="match status" value="1"/>
</dbReference>